<keyword evidence="8" id="KW-0812">Transmembrane</keyword>
<keyword evidence="3" id="KW-0597">Phosphoprotein</keyword>
<keyword evidence="11" id="KW-1185">Reference proteome</keyword>
<proteinExistence type="predicted"/>
<evidence type="ECO:0000256" key="5">
    <source>
        <dbReference type="ARBA" id="ARBA00022777"/>
    </source>
</evidence>
<accession>A0ABZ0W7F5</accession>
<dbReference type="PROSITE" id="PS50109">
    <property type="entry name" value="HIS_KIN"/>
    <property type="match status" value="1"/>
</dbReference>
<evidence type="ECO:0000256" key="4">
    <source>
        <dbReference type="ARBA" id="ARBA00022679"/>
    </source>
</evidence>
<dbReference type="SMART" id="SM00387">
    <property type="entry name" value="HATPase_c"/>
    <property type="match status" value="1"/>
</dbReference>
<dbReference type="PANTHER" id="PTHR43711">
    <property type="entry name" value="TWO-COMPONENT HISTIDINE KINASE"/>
    <property type="match status" value="1"/>
</dbReference>
<feature type="transmembrane region" description="Helical" evidence="8">
    <location>
        <begin position="90"/>
        <end position="111"/>
    </location>
</feature>
<dbReference type="PRINTS" id="PR00344">
    <property type="entry name" value="BCTRLSENSOR"/>
</dbReference>
<dbReference type="Pfam" id="PF02518">
    <property type="entry name" value="HATPase_c"/>
    <property type="match status" value="1"/>
</dbReference>
<feature type="transmembrane region" description="Helical" evidence="8">
    <location>
        <begin position="163"/>
        <end position="183"/>
    </location>
</feature>
<evidence type="ECO:0000256" key="8">
    <source>
        <dbReference type="SAM" id="Phobius"/>
    </source>
</evidence>
<evidence type="ECO:0000256" key="3">
    <source>
        <dbReference type="ARBA" id="ARBA00022553"/>
    </source>
</evidence>
<evidence type="ECO:0000256" key="7">
    <source>
        <dbReference type="SAM" id="Coils"/>
    </source>
</evidence>
<keyword evidence="5 10" id="KW-0418">Kinase</keyword>
<dbReference type="EMBL" id="CP139960">
    <property type="protein sequence ID" value="WQD38474.1"/>
    <property type="molecule type" value="Genomic_DNA"/>
</dbReference>
<dbReference type="Gene3D" id="3.30.565.10">
    <property type="entry name" value="Histidine kinase-like ATPase, C-terminal domain"/>
    <property type="match status" value="1"/>
</dbReference>
<gene>
    <name evidence="10" type="ORF">U0035_22635</name>
</gene>
<keyword evidence="7" id="KW-0175">Coiled coil</keyword>
<keyword evidence="8" id="KW-0472">Membrane</keyword>
<organism evidence="10 11">
    <name type="scientific">Niabella yanshanensis</name>
    <dbReference type="NCBI Taxonomy" id="577386"/>
    <lineage>
        <taxon>Bacteria</taxon>
        <taxon>Pseudomonadati</taxon>
        <taxon>Bacteroidota</taxon>
        <taxon>Chitinophagia</taxon>
        <taxon>Chitinophagales</taxon>
        <taxon>Chitinophagaceae</taxon>
        <taxon>Niabella</taxon>
    </lineage>
</organism>
<dbReference type="EC" id="2.7.13.3" evidence="2"/>
<dbReference type="InterPro" id="IPR036097">
    <property type="entry name" value="HisK_dim/P_sf"/>
</dbReference>
<evidence type="ECO:0000259" key="9">
    <source>
        <dbReference type="PROSITE" id="PS50109"/>
    </source>
</evidence>
<dbReference type="SUPFAM" id="SSF55874">
    <property type="entry name" value="ATPase domain of HSP90 chaperone/DNA topoisomerase II/histidine kinase"/>
    <property type="match status" value="1"/>
</dbReference>
<dbReference type="Proteomes" id="UP001325680">
    <property type="component" value="Chromosome"/>
</dbReference>
<feature type="transmembrane region" description="Helical" evidence="8">
    <location>
        <begin position="134"/>
        <end position="151"/>
    </location>
</feature>
<dbReference type="InterPro" id="IPR003594">
    <property type="entry name" value="HATPase_dom"/>
</dbReference>
<evidence type="ECO:0000313" key="11">
    <source>
        <dbReference type="Proteomes" id="UP001325680"/>
    </source>
</evidence>
<dbReference type="Pfam" id="PF00512">
    <property type="entry name" value="HisKA"/>
    <property type="match status" value="1"/>
</dbReference>
<evidence type="ECO:0000256" key="6">
    <source>
        <dbReference type="ARBA" id="ARBA00023012"/>
    </source>
</evidence>
<comment type="catalytic activity">
    <reaction evidence="1">
        <text>ATP + protein L-histidine = ADP + protein N-phospho-L-histidine.</text>
        <dbReference type="EC" id="2.7.13.3"/>
    </reaction>
</comment>
<dbReference type="SMART" id="SM00388">
    <property type="entry name" value="HisKA"/>
    <property type="match status" value="1"/>
</dbReference>
<reference evidence="10 11" key="1">
    <citation type="submission" date="2023-12" db="EMBL/GenBank/DDBJ databases">
        <title>Genome sequencing and assembly of bacterial species from a model synthetic community.</title>
        <authorList>
            <person name="Hogle S.L."/>
        </authorList>
    </citation>
    <scope>NUCLEOTIDE SEQUENCE [LARGE SCALE GENOMIC DNA]</scope>
    <source>
        <strain evidence="10 11">HAMBI_3031</strain>
    </source>
</reference>
<dbReference type="PANTHER" id="PTHR43711:SF31">
    <property type="entry name" value="HISTIDINE KINASE"/>
    <property type="match status" value="1"/>
</dbReference>
<dbReference type="InterPro" id="IPR036890">
    <property type="entry name" value="HATPase_C_sf"/>
</dbReference>
<evidence type="ECO:0000256" key="2">
    <source>
        <dbReference type="ARBA" id="ARBA00012438"/>
    </source>
</evidence>
<evidence type="ECO:0000313" key="10">
    <source>
        <dbReference type="EMBL" id="WQD38474.1"/>
    </source>
</evidence>
<dbReference type="CDD" id="cd00082">
    <property type="entry name" value="HisKA"/>
    <property type="match status" value="1"/>
</dbReference>
<feature type="coiled-coil region" evidence="7">
    <location>
        <begin position="192"/>
        <end position="222"/>
    </location>
</feature>
<keyword evidence="6" id="KW-0902">Two-component regulatory system</keyword>
<keyword evidence="8" id="KW-1133">Transmembrane helix</keyword>
<name>A0ABZ0W7F5_9BACT</name>
<dbReference type="InterPro" id="IPR005467">
    <property type="entry name" value="His_kinase_dom"/>
</dbReference>
<dbReference type="CDD" id="cd00075">
    <property type="entry name" value="HATPase"/>
    <property type="match status" value="1"/>
</dbReference>
<dbReference type="InterPro" id="IPR003661">
    <property type="entry name" value="HisK_dim/P_dom"/>
</dbReference>
<sequence>MHKKLYLRKYAQTRQWFNNIVNIGLTPDLSFEEARRVQIFNVMGMMGLLISTIFVIIHFSNDRVTLGLLNVVTMLSTGTVVIANYKHSYYFGQLAVSIALSIVFTATSFLYHDGMEFYLLLLTALMATIMKRSWFLRTLSIINCIIFLVLIKRSAEFYTPTPGNIYFVNLVLLVMFYLVFFRYSGKINRLYLANIEERNHQLRQQQARLIEQTEELEISNRKLAVLNSTKEKLFSILAHDVRSPIAGLKTSLDLLNEKALSRETFTELSHELSSQLDQLQDSMDNLLKWSNRQMTGIELQPQKIMIASLIADTIGLLQYNLANKNISINTSFDTDAMIYADPDHIKLVMRNLISNAIKFSYAGSKIDLLVEHRDSLVHFSVIDKGIGMKKDVIDKLFNEAAVTSQRGTSNEKGTGMGLKISREFAEKNGGQILIQCEPGTGCVFTLTLPVAASSQVVLPE</sequence>
<keyword evidence="4" id="KW-0808">Transferase</keyword>
<dbReference type="RefSeq" id="WP_114791227.1">
    <property type="nucleotide sequence ID" value="NZ_CP139960.1"/>
</dbReference>
<feature type="transmembrane region" description="Helical" evidence="8">
    <location>
        <begin position="39"/>
        <end position="59"/>
    </location>
</feature>
<dbReference type="SUPFAM" id="SSF47384">
    <property type="entry name" value="Homodimeric domain of signal transducing histidine kinase"/>
    <property type="match status" value="1"/>
</dbReference>
<feature type="transmembrane region" description="Helical" evidence="8">
    <location>
        <begin position="65"/>
        <end position="83"/>
    </location>
</feature>
<dbReference type="GO" id="GO:0016301">
    <property type="term" value="F:kinase activity"/>
    <property type="evidence" value="ECO:0007669"/>
    <property type="project" value="UniProtKB-KW"/>
</dbReference>
<evidence type="ECO:0000256" key="1">
    <source>
        <dbReference type="ARBA" id="ARBA00000085"/>
    </source>
</evidence>
<dbReference type="InterPro" id="IPR050736">
    <property type="entry name" value="Sensor_HK_Regulatory"/>
</dbReference>
<protein>
    <recommendedName>
        <fullName evidence="2">histidine kinase</fullName>
        <ecNumber evidence="2">2.7.13.3</ecNumber>
    </recommendedName>
</protein>
<dbReference type="InterPro" id="IPR004358">
    <property type="entry name" value="Sig_transdc_His_kin-like_C"/>
</dbReference>
<dbReference type="Gene3D" id="1.10.287.130">
    <property type="match status" value="1"/>
</dbReference>
<feature type="domain" description="Histidine kinase" evidence="9">
    <location>
        <begin position="236"/>
        <end position="452"/>
    </location>
</feature>